<name>A0A2K1JJ24_PHYPA</name>
<feature type="region of interest" description="Disordered" evidence="1">
    <location>
        <begin position="50"/>
        <end position="72"/>
    </location>
</feature>
<evidence type="ECO:0000313" key="4">
    <source>
        <dbReference type="Proteomes" id="UP000006727"/>
    </source>
</evidence>
<proteinExistence type="predicted"/>
<reference evidence="3" key="3">
    <citation type="submission" date="2020-12" db="UniProtKB">
        <authorList>
            <consortium name="EnsemblPlants"/>
        </authorList>
    </citation>
    <scope>IDENTIFICATION</scope>
</reference>
<reference evidence="2 4" key="2">
    <citation type="journal article" date="2018" name="Plant J.">
        <title>The Physcomitrella patens chromosome-scale assembly reveals moss genome structure and evolution.</title>
        <authorList>
            <person name="Lang D."/>
            <person name="Ullrich K.K."/>
            <person name="Murat F."/>
            <person name="Fuchs J."/>
            <person name="Jenkins J."/>
            <person name="Haas F.B."/>
            <person name="Piednoel M."/>
            <person name="Gundlach H."/>
            <person name="Van Bel M."/>
            <person name="Meyberg R."/>
            <person name="Vives C."/>
            <person name="Morata J."/>
            <person name="Symeonidi A."/>
            <person name="Hiss M."/>
            <person name="Muchero W."/>
            <person name="Kamisugi Y."/>
            <person name="Saleh O."/>
            <person name="Blanc G."/>
            <person name="Decker E.L."/>
            <person name="van Gessel N."/>
            <person name="Grimwood J."/>
            <person name="Hayes R.D."/>
            <person name="Graham S.W."/>
            <person name="Gunter L.E."/>
            <person name="McDaniel S.F."/>
            <person name="Hoernstein S.N.W."/>
            <person name="Larsson A."/>
            <person name="Li F.W."/>
            <person name="Perroud P.F."/>
            <person name="Phillips J."/>
            <person name="Ranjan P."/>
            <person name="Rokshar D.S."/>
            <person name="Rothfels C.J."/>
            <person name="Schneider L."/>
            <person name="Shu S."/>
            <person name="Stevenson D.W."/>
            <person name="Thummler F."/>
            <person name="Tillich M."/>
            <person name="Villarreal Aguilar J.C."/>
            <person name="Widiez T."/>
            <person name="Wong G.K."/>
            <person name="Wymore A."/>
            <person name="Zhang Y."/>
            <person name="Zimmer A.D."/>
            <person name="Quatrano R.S."/>
            <person name="Mayer K.F.X."/>
            <person name="Goodstein D."/>
            <person name="Casacuberta J.M."/>
            <person name="Vandepoele K."/>
            <person name="Reski R."/>
            <person name="Cuming A.C."/>
            <person name="Tuskan G.A."/>
            <person name="Maumus F."/>
            <person name="Salse J."/>
            <person name="Schmutz J."/>
            <person name="Rensing S.A."/>
        </authorList>
    </citation>
    <scope>NUCLEOTIDE SEQUENCE [LARGE SCALE GENOMIC DNA]</scope>
    <source>
        <strain evidence="3 4">cv. Gransden 2004</strain>
    </source>
</reference>
<evidence type="ECO:0000313" key="3">
    <source>
        <dbReference type="EnsemblPlants" id="Pp3c14_23540V3.1"/>
    </source>
</evidence>
<protein>
    <submittedName>
        <fullName evidence="2 3">Uncharacterized protein</fullName>
    </submittedName>
</protein>
<dbReference type="EnsemblPlants" id="Pp3c14_23540V3.1">
    <property type="protein sequence ID" value="Pp3c14_23540V3.1"/>
    <property type="gene ID" value="Pp3c14_23540"/>
</dbReference>
<gene>
    <name evidence="2" type="ORF">PHYPA_018942</name>
</gene>
<reference evidence="2 4" key="1">
    <citation type="journal article" date="2008" name="Science">
        <title>The Physcomitrella genome reveals evolutionary insights into the conquest of land by plants.</title>
        <authorList>
            <person name="Rensing S."/>
            <person name="Lang D."/>
            <person name="Zimmer A."/>
            <person name="Terry A."/>
            <person name="Salamov A."/>
            <person name="Shapiro H."/>
            <person name="Nishiyama T."/>
            <person name="Perroud P.-F."/>
            <person name="Lindquist E."/>
            <person name="Kamisugi Y."/>
            <person name="Tanahashi T."/>
            <person name="Sakakibara K."/>
            <person name="Fujita T."/>
            <person name="Oishi K."/>
            <person name="Shin-I T."/>
            <person name="Kuroki Y."/>
            <person name="Toyoda A."/>
            <person name="Suzuki Y."/>
            <person name="Hashimoto A."/>
            <person name="Yamaguchi K."/>
            <person name="Sugano A."/>
            <person name="Kohara Y."/>
            <person name="Fujiyama A."/>
            <person name="Anterola A."/>
            <person name="Aoki S."/>
            <person name="Ashton N."/>
            <person name="Barbazuk W.B."/>
            <person name="Barker E."/>
            <person name="Bennetzen J."/>
            <person name="Bezanilla M."/>
            <person name="Blankenship R."/>
            <person name="Cho S.H."/>
            <person name="Dutcher S."/>
            <person name="Estelle M."/>
            <person name="Fawcett J.A."/>
            <person name="Gundlach H."/>
            <person name="Hanada K."/>
            <person name="Heyl A."/>
            <person name="Hicks K.A."/>
            <person name="Hugh J."/>
            <person name="Lohr M."/>
            <person name="Mayer K."/>
            <person name="Melkozernov A."/>
            <person name="Murata T."/>
            <person name="Nelson D."/>
            <person name="Pils B."/>
            <person name="Prigge M."/>
            <person name="Reiss B."/>
            <person name="Renner T."/>
            <person name="Rombauts S."/>
            <person name="Rushton P."/>
            <person name="Sanderfoot A."/>
            <person name="Schween G."/>
            <person name="Shiu S.-H."/>
            <person name="Stueber K."/>
            <person name="Theodoulou F.L."/>
            <person name="Tu H."/>
            <person name="Van de Peer Y."/>
            <person name="Verrier P.J."/>
            <person name="Waters E."/>
            <person name="Wood A."/>
            <person name="Yang L."/>
            <person name="Cove D."/>
            <person name="Cuming A."/>
            <person name="Hasebe M."/>
            <person name="Lucas S."/>
            <person name="Mishler D.B."/>
            <person name="Reski R."/>
            <person name="Grigoriev I."/>
            <person name="Quatrano R.S."/>
            <person name="Boore J.L."/>
        </authorList>
    </citation>
    <scope>NUCLEOTIDE SEQUENCE [LARGE SCALE GENOMIC DNA]</scope>
    <source>
        <strain evidence="3 4">cv. Gransden 2004</strain>
    </source>
</reference>
<dbReference type="InParanoid" id="A0A2K1JJ24"/>
<dbReference type="EMBL" id="ABEU02000014">
    <property type="protein sequence ID" value="PNR41539.1"/>
    <property type="molecule type" value="Genomic_DNA"/>
</dbReference>
<accession>A0A2K1JJ24</accession>
<keyword evidence="4" id="KW-1185">Reference proteome</keyword>
<evidence type="ECO:0000256" key="1">
    <source>
        <dbReference type="SAM" id="MobiDB-lite"/>
    </source>
</evidence>
<dbReference type="AlphaFoldDB" id="A0A2K1JJ24"/>
<evidence type="ECO:0000313" key="2">
    <source>
        <dbReference type="EMBL" id="PNR41539.1"/>
    </source>
</evidence>
<dbReference type="Gramene" id="Pp3c14_23540V3.1">
    <property type="protein sequence ID" value="Pp3c14_23540V3.1"/>
    <property type="gene ID" value="Pp3c14_23540"/>
</dbReference>
<dbReference type="Proteomes" id="UP000006727">
    <property type="component" value="Chromosome 14"/>
</dbReference>
<dbReference type="EnsemblPlants" id="Pp3c14_23540V3.2">
    <property type="protein sequence ID" value="Pp3c14_23540V3.2"/>
    <property type="gene ID" value="Pp3c14_23540"/>
</dbReference>
<organism evidence="2">
    <name type="scientific">Physcomitrium patens</name>
    <name type="common">Spreading-leaved earth moss</name>
    <name type="synonym">Physcomitrella patens</name>
    <dbReference type="NCBI Taxonomy" id="3218"/>
    <lineage>
        <taxon>Eukaryota</taxon>
        <taxon>Viridiplantae</taxon>
        <taxon>Streptophyta</taxon>
        <taxon>Embryophyta</taxon>
        <taxon>Bryophyta</taxon>
        <taxon>Bryophytina</taxon>
        <taxon>Bryopsida</taxon>
        <taxon>Funariidae</taxon>
        <taxon>Funariales</taxon>
        <taxon>Funariaceae</taxon>
        <taxon>Physcomitrium</taxon>
    </lineage>
</organism>
<dbReference type="Gramene" id="Pp3c14_23540V3.2">
    <property type="protein sequence ID" value="Pp3c14_23540V3.2"/>
    <property type="gene ID" value="Pp3c14_23540"/>
</dbReference>
<sequence>MSQAPADIYSSHLCSLQDLHTQVRAWRLSLLLLPRLQEIMAQHTWRRTLGVAGHSGGKRTPLSNETHPRGCD</sequence>